<dbReference type="InterPro" id="IPR039938">
    <property type="entry name" value="Sp4-like"/>
</dbReference>
<dbReference type="OMA" id="NGHFMCL"/>
<dbReference type="Ensembl" id="ENSCATT00000009313.1">
    <property type="protein sequence ID" value="ENSCATP00000001840.1"/>
    <property type="gene ID" value="ENSCATG00000008474.1"/>
</dbReference>
<dbReference type="Bgee" id="ENSCATG00000008474">
    <property type="expression patterns" value="Expressed in pituitary gland and 12 other cell types or tissues"/>
</dbReference>
<evidence type="ECO:0000313" key="2">
    <source>
        <dbReference type="Proteomes" id="UP000233060"/>
    </source>
</evidence>
<keyword evidence="2" id="KW-1185">Reference proteome</keyword>
<protein>
    <submittedName>
        <fullName evidence="1">Uncharacterized protein</fullName>
    </submittedName>
</protein>
<sequence>MNAAKLSVVAHTLLCIREFTQGRNLTSVMSVEEPLARAPILFSIRQLMPGRNLSWLLGLGPTVNGAELNGHVMCSPSPRSASHKY</sequence>
<dbReference type="Proteomes" id="UP000233060">
    <property type="component" value="Unassembled WGS sequence"/>
</dbReference>
<reference evidence="1" key="2">
    <citation type="submission" date="2025-09" db="UniProtKB">
        <authorList>
            <consortium name="Ensembl"/>
        </authorList>
    </citation>
    <scope>IDENTIFICATION</scope>
</reference>
<name>A0A2K5KMC0_CERAT</name>
<dbReference type="AlphaFoldDB" id="A0A2K5KMC0"/>
<dbReference type="PANTHER" id="PTHR14947:SF24">
    <property type="entry name" value="ZINC FINGER PROTEIN 781-RELATED"/>
    <property type="match status" value="1"/>
</dbReference>
<proteinExistence type="predicted"/>
<accession>A0A2K5KMC0</accession>
<reference evidence="1" key="1">
    <citation type="submission" date="2025-08" db="UniProtKB">
        <authorList>
            <consortium name="Ensembl"/>
        </authorList>
    </citation>
    <scope>IDENTIFICATION</scope>
</reference>
<evidence type="ECO:0000313" key="1">
    <source>
        <dbReference type="Ensembl" id="ENSCATP00000001840.1"/>
    </source>
</evidence>
<dbReference type="PANTHER" id="PTHR14947">
    <property type="entry name" value="ZINC FINGER PROTEIN"/>
    <property type="match status" value="1"/>
</dbReference>
<dbReference type="GeneTree" id="ENSGT00910000147018"/>
<organism evidence="1 2">
    <name type="scientific">Cercocebus atys</name>
    <name type="common">Sooty mangabey</name>
    <name type="synonym">Cercocebus torquatus atys</name>
    <dbReference type="NCBI Taxonomy" id="9531"/>
    <lineage>
        <taxon>Eukaryota</taxon>
        <taxon>Metazoa</taxon>
        <taxon>Chordata</taxon>
        <taxon>Craniata</taxon>
        <taxon>Vertebrata</taxon>
        <taxon>Euteleostomi</taxon>
        <taxon>Mammalia</taxon>
        <taxon>Eutheria</taxon>
        <taxon>Euarchontoglires</taxon>
        <taxon>Primates</taxon>
        <taxon>Haplorrhini</taxon>
        <taxon>Catarrhini</taxon>
        <taxon>Cercopithecidae</taxon>
        <taxon>Cercopithecinae</taxon>
        <taxon>Cercocebus</taxon>
    </lineage>
</organism>